<evidence type="ECO:0000259" key="1">
    <source>
        <dbReference type="PROSITE" id="PS51203"/>
    </source>
</evidence>
<dbReference type="InterPro" id="IPR007052">
    <property type="entry name" value="CS_dom"/>
</dbReference>
<name>A0A813F105_POLGL</name>
<accession>A0A813F105</accession>
<sequence length="220" mass="24553">VPPKWTEAKAACEIALTVDAKHVKALFRRAQALLEDNREGLPEESLRLALADLQAALQSEPDNAQVSREVERISRRLAALEAKRQVPKPAEILERVSPALLDRGTSELASHGYVWGQTESMVHVFVPARGRRILKSSEITCEVKSKQLTFQMPVADGQRPLKLDGKLCKQVEIEECSWQLEEGGLLLHIELAKRDTSEDGEHWLRVFEGHAPITKVATAK</sequence>
<keyword evidence="3" id="KW-1185">Reference proteome</keyword>
<feature type="non-terminal residue" evidence="2">
    <location>
        <position position="1"/>
    </location>
</feature>
<dbReference type="Pfam" id="PF04969">
    <property type="entry name" value="CS"/>
    <property type="match status" value="1"/>
</dbReference>
<dbReference type="InterPro" id="IPR011990">
    <property type="entry name" value="TPR-like_helical_dom_sf"/>
</dbReference>
<dbReference type="GO" id="GO:0005737">
    <property type="term" value="C:cytoplasm"/>
    <property type="evidence" value="ECO:0007669"/>
    <property type="project" value="TreeGrafter"/>
</dbReference>
<dbReference type="GO" id="GO:0006457">
    <property type="term" value="P:protein folding"/>
    <property type="evidence" value="ECO:0007669"/>
    <property type="project" value="TreeGrafter"/>
</dbReference>
<dbReference type="SUPFAM" id="SSF48452">
    <property type="entry name" value="TPR-like"/>
    <property type="match status" value="1"/>
</dbReference>
<organism evidence="2 3">
    <name type="scientific">Polarella glacialis</name>
    <name type="common">Dinoflagellate</name>
    <dbReference type="NCBI Taxonomy" id="89957"/>
    <lineage>
        <taxon>Eukaryota</taxon>
        <taxon>Sar</taxon>
        <taxon>Alveolata</taxon>
        <taxon>Dinophyceae</taxon>
        <taxon>Suessiales</taxon>
        <taxon>Suessiaceae</taxon>
        <taxon>Polarella</taxon>
    </lineage>
</organism>
<evidence type="ECO:0000313" key="3">
    <source>
        <dbReference type="Proteomes" id="UP000654075"/>
    </source>
</evidence>
<proteinExistence type="predicted"/>
<dbReference type="Gene3D" id="1.25.40.10">
    <property type="entry name" value="Tetratricopeptide repeat domain"/>
    <property type="match status" value="1"/>
</dbReference>
<dbReference type="SUPFAM" id="SSF49764">
    <property type="entry name" value="HSP20-like chaperones"/>
    <property type="match status" value="1"/>
</dbReference>
<comment type="caution">
    <text evidence="2">The sequence shown here is derived from an EMBL/GenBank/DDBJ whole genome shotgun (WGS) entry which is preliminary data.</text>
</comment>
<gene>
    <name evidence="2" type="ORF">PGLA1383_LOCUS24060</name>
</gene>
<dbReference type="CDD" id="cd06467">
    <property type="entry name" value="p23_NUDC_like"/>
    <property type="match status" value="1"/>
</dbReference>
<reference evidence="2" key="1">
    <citation type="submission" date="2021-02" db="EMBL/GenBank/DDBJ databases">
        <authorList>
            <person name="Dougan E. K."/>
            <person name="Rhodes N."/>
            <person name="Thang M."/>
            <person name="Chan C."/>
        </authorList>
    </citation>
    <scope>NUCLEOTIDE SEQUENCE</scope>
</reference>
<dbReference type="OrthoDB" id="419691at2759"/>
<dbReference type="PROSITE" id="PS51203">
    <property type="entry name" value="CS"/>
    <property type="match status" value="1"/>
</dbReference>
<dbReference type="EMBL" id="CAJNNV010018577">
    <property type="protein sequence ID" value="CAE8606061.1"/>
    <property type="molecule type" value="Genomic_DNA"/>
</dbReference>
<feature type="non-terminal residue" evidence="2">
    <location>
        <position position="220"/>
    </location>
</feature>
<feature type="domain" description="CS" evidence="1">
    <location>
        <begin position="108"/>
        <end position="207"/>
    </location>
</feature>
<dbReference type="Gene3D" id="2.60.40.790">
    <property type="match status" value="1"/>
</dbReference>
<dbReference type="GO" id="GO:0051082">
    <property type="term" value="F:unfolded protein binding"/>
    <property type="evidence" value="ECO:0007669"/>
    <property type="project" value="TreeGrafter"/>
</dbReference>
<dbReference type="InterPro" id="IPR037898">
    <property type="entry name" value="NudC_fam"/>
</dbReference>
<dbReference type="InterPro" id="IPR008978">
    <property type="entry name" value="HSP20-like_chaperone"/>
</dbReference>
<dbReference type="AlphaFoldDB" id="A0A813F105"/>
<dbReference type="Proteomes" id="UP000654075">
    <property type="component" value="Unassembled WGS sequence"/>
</dbReference>
<protein>
    <recommendedName>
        <fullName evidence="1">CS domain-containing protein</fullName>
    </recommendedName>
</protein>
<evidence type="ECO:0000313" key="2">
    <source>
        <dbReference type="EMBL" id="CAE8606061.1"/>
    </source>
</evidence>
<dbReference type="PANTHER" id="PTHR12356">
    <property type="entry name" value="NUCLEAR MOVEMENT PROTEIN NUDC"/>
    <property type="match status" value="1"/>
</dbReference>